<sequence length="175" mass="19114">MSRRPVTKFRTGETVYLKVAKAPLPRGHPVKVEVVHTKGLNTRAPATSTSLVSYSVSYEAPVQYTVPALGSLINRHKLEVSGVNPDKTFYSTNGTAKLLIPYDVTYNFGNRSYTVTVAAGTLVTVKSRGSEGGQRFPTHPKQAVYNFQCDVVHTKIERHNLSAGLEHSEISATPV</sequence>
<evidence type="ECO:0000313" key="2">
    <source>
        <dbReference type="Proteomes" id="UP001497453"/>
    </source>
</evidence>
<gene>
    <name evidence="1" type="ORF">GFSPODELE1_LOCUS2138</name>
</gene>
<dbReference type="Proteomes" id="UP001497453">
    <property type="component" value="Chromosome 10"/>
</dbReference>
<name>A0ABP1CRS5_9APHY</name>
<keyword evidence="2" id="KW-1185">Reference proteome</keyword>
<protein>
    <submittedName>
        <fullName evidence="1">Uncharacterized protein</fullName>
    </submittedName>
</protein>
<proteinExistence type="predicted"/>
<reference evidence="2" key="1">
    <citation type="submission" date="2024-04" db="EMBL/GenBank/DDBJ databases">
        <authorList>
            <person name="Shaw F."/>
            <person name="Minotto A."/>
        </authorList>
    </citation>
    <scope>NUCLEOTIDE SEQUENCE [LARGE SCALE GENOMIC DNA]</scope>
</reference>
<organism evidence="1 2">
    <name type="scientific">Somion occarium</name>
    <dbReference type="NCBI Taxonomy" id="3059160"/>
    <lineage>
        <taxon>Eukaryota</taxon>
        <taxon>Fungi</taxon>
        <taxon>Dikarya</taxon>
        <taxon>Basidiomycota</taxon>
        <taxon>Agaricomycotina</taxon>
        <taxon>Agaricomycetes</taxon>
        <taxon>Polyporales</taxon>
        <taxon>Cerrenaceae</taxon>
        <taxon>Somion</taxon>
    </lineage>
</organism>
<accession>A0ABP1CRS5</accession>
<evidence type="ECO:0000313" key="1">
    <source>
        <dbReference type="EMBL" id="CAL1698391.1"/>
    </source>
</evidence>
<dbReference type="EMBL" id="OZ037953">
    <property type="protein sequence ID" value="CAL1698391.1"/>
    <property type="molecule type" value="Genomic_DNA"/>
</dbReference>